<dbReference type="AlphaFoldDB" id="A0A9D4SSD2"/>
<organism evidence="2 3">
    <name type="scientific">Rhipicephalus sanguineus</name>
    <name type="common">Brown dog tick</name>
    <name type="synonym">Ixodes sanguineus</name>
    <dbReference type="NCBI Taxonomy" id="34632"/>
    <lineage>
        <taxon>Eukaryota</taxon>
        <taxon>Metazoa</taxon>
        <taxon>Ecdysozoa</taxon>
        <taxon>Arthropoda</taxon>
        <taxon>Chelicerata</taxon>
        <taxon>Arachnida</taxon>
        <taxon>Acari</taxon>
        <taxon>Parasitiformes</taxon>
        <taxon>Ixodida</taxon>
        <taxon>Ixodoidea</taxon>
        <taxon>Ixodidae</taxon>
        <taxon>Rhipicephalinae</taxon>
        <taxon>Rhipicephalus</taxon>
        <taxon>Rhipicephalus</taxon>
    </lineage>
</organism>
<gene>
    <name evidence="2" type="ORF">HPB52_003978</name>
</gene>
<dbReference type="Proteomes" id="UP000821837">
    <property type="component" value="Chromosome 6"/>
</dbReference>
<feature type="compositionally biased region" description="Polar residues" evidence="1">
    <location>
        <begin position="187"/>
        <end position="198"/>
    </location>
</feature>
<dbReference type="EMBL" id="JABSTV010001252">
    <property type="protein sequence ID" value="KAH7946755.1"/>
    <property type="molecule type" value="Genomic_DNA"/>
</dbReference>
<accession>A0A9D4SSD2</accession>
<keyword evidence="3" id="KW-1185">Reference proteome</keyword>
<proteinExistence type="predicted"/>
<reference evidence="2" key="1">
    <citation type="journal article" date="2020" name="Cell">
        <title>Large-Scale Comparative Analyses of Tick Genomes Elucidate Their Genetic Diversity and Vector Capacities.</title>
        <authorList>
            <consortium name="Tick Genome and Microbiome Consortium (TIGMIC)"/>
            <person name="Jia N."/>
            <person name="Wang J."/>
            <person name="Shi W."/>
            <person name="Du L."/>
            <person name="Sun Y."/>
            <person name="Zhan W."/>
            <person name="Jiang J.F."/>
            <person name="Wang Q."/>
            <person name="Zhang B."/>
            <person name="Ji P."/>
            <person name="Bell-Sakyi L."/>
            <person name="Cui X.M."/>
            <person name="Yuan T.T."/>
            <person name="Jiang B.G."/>
            <person name="Yang W.F."/>
            <person name="Lam T.T."/>
            <person name="Chang Q.C."/>
            <person name="Ding S.J."/>
            <person name="Wang X.J."/>
            <person name="Zhu J.G."/>
            <person name="Ruan X.D."/>
            <person name="Zhao L."/>
            <person name="Wei J.T."/>
            <person name="Ye R.Z."/>
            <person name="Que T.C."/>
            <person name="Du C.H."/>
            <person name="Zhou Y.H."/>
            <person name="Cheng J.X."/>
            <person name="Dai P.F."/>
            <person name="Guo W.B."/>
            <person name="Han X.H."/>
            <person name="Huang E.J."/>
            <person name="Li L.F."/>
            <person name="Wei W."/>
            <person name="Gao Y.C."/>
            <person name="Liu J.Z."/>
            <person name="Shao H.Z."/>
            <person name="Wang X."/>
            <person name="Wang C.C."/>
            <person name="Yang T.C."/>
            <person name="Huo Q.B."/>
            <person name="Li W."/>
            <person name="Chen H.Y."/>
            <person name="Chen S.E."/>
            <person name="Zhou L.G."/>
            <person name="Ni X.B."/>
            <person name="Tian J.H."/>
            <person name="Sheng Y."/>
            <person name="Liu T."/>
            <person name="Pan Y.S."/>
            <person name="Xia L.Y."/>
            <person name="Li J."/>
            <person name="Zhao F."/>
            <person name="Cao W.C."/>
        </authorList>
    </citation>
    <scope>NUCLEOTIDE SEQUENCE</scope>
    <source>
        <strain evidence="2">Rsan-2018</strain>
    </source>
</reference>
<evidence type="ECO:0000313" key="2">
    <source>
        <dbReference type="EMBL" id="KAH7946755.1"/>
    </source>
</evidence>
<evidence type="ECO:0000256" key="1">
    <source>
        <dbReference type="SAM" id="MobiDB-lite"/>
    </source>
</evidence>
<dbReference type="VEuPathDB" id="VectorBase:RSAN_043346"/>
<name>A0A9D4SSD2_RHISA</name>
<comment type="caution">
    <text evidence="2">The sequence shown here is derived from an EMBL/GenBank/DDBJ whole genome shotgun (WGS) entry which is preliminary data.</text>
</comment>
<feature type="compositionally biased region" description="Low complexity" evidence="1">
    <location>
        <begin position="223"/>
        <end position="234"/>
    </location>
</feature>
<feature type="region of interest" description="Disordered" evidence="1">
    <location>
        <begin position="119"/>
        <end position="252"/>
    </location>
</feature>
<sequence>MLWNLIPSNNKARLRHEQAQRLCKAVGEQPTALLLPAPAADADATARGLATSRASCPTVSTAVSSDTSAALQTALPGVPDTVGRPMTASALAADCVASAAVSRMPCTLVPDSRNVPLPAYAAPELHDMDTTTTRKRSRPSQSGSDDEGASRTMQAVATERVTVRSPTTAPSDTVAEEQPVTHGADGTNETEFQTLFSKSQRRRQRASTSWRPAGNIGPPPGTAPAATPAAHPSTSRVVPGPANPPTATQAASTGVLRAADTMLPYALSPLDSGTAVFRPANAGASFHRTSRLAITQALSALPVVMTCE</sequence>
<protein>
    <submittedName>
        <fullName evidence="2">Uncharacterized protein</fullName>
    </submittedName>
</protein>
<reference evidence="2" key="2">
    <citation type="submission" date="2021-09" db="EMBL/GenBank/DDBJ databases">
        <authorList>
            <person name="Jia N."/>
            <person name="Wang J."/>
            <person name="Shi W."/>
            <person name="Du L."/>
            <person name="Sun Y."/>
            <person name="Zhan W."/>
            <person name="Jiang J."/>
            <person name="Wang Q."/>
            <person name="Zhang B."/>
            <person name="Ji P."/>
            <person name="Sakyi L.B."/>
            <person name="Cui X."/>
            <person name="Yuan T."/>
            <person name="Jiang B."/>
            <person name="Yang W."/>
            <person name="Lam T.T.-Y."/>
            <person name="Chang Q."/>
            <person name="Ding S."/>
            <person name="Wang X."/>
            <person name="Zhu J."/>
            <person name="Ruan X."/>
            <person name="Zhao L."/>
            <person name="Wei J."/>
            <person name="Que T."/>
            <person name="Du C."/>
            <person name="Cheng J."/>
            <person name="Dai P."/>
            <person name="Han X."/>
            <person name="Huang E."/>
            <person name="Gao Y."/>
            <person name="Liu J."/>
            <person name="Shao H."/>
            <person name="Ye R."/>
            <person name="Li L."/>
            <person name="Wei W."/>
            <person name="Wang X."/>
            <person name="Wang C."/>
            <person name="Huo Q."/>
            <person name="Li W."/>
            <person name="Guo W."/>
            <person name="Chen H."/>
            <person name="Chen S."/>
            <person name="Zhou L."/>
            <person name="Zhou L."/>
            <person name="Ni X."/>
            <person name="Tian J."/>
            <person name="Zhou Y."/>
            <person name="Sheng Y."/>
            <person name="Liu T."/>
            <person name="Pan Y."/>
            <person name="Xia L."/>
            <person name="Li J."/>
            <person name="Zhao F."/>
            <person name="Cao W."/>
        </authorList>
    </citation>
    <scope>NUCLEOTIDE SEQUENCE</scope>
    <source>
        <strain evidence="2">Rsan-2018</strain>
        <tissue evidence="2">Larvae</tissue>
    </source>
</reference>
<evidence type="ECO:0000313" key="3">
    <source>
        <dbReference type="Proteomes" id="UP000821837"/>
    </source>
</evidence>